<dbReference type="Pfam" id="PF01128">
    <property type="entry name" value="IspD"/>
    <property type="match status" value="1"/>
</dbReference>
<evidence type="ECO:0000256" key="7">
    <source>
        <dbReference type="HAMAP-Rule" id="MF_00108"/>
    </source>
</evidence>
<dbReference type="EC" id="2.7.7.60" evidence="7"/>
<reference evidence="8" key="1">
    <citation type="submission" date="2018-01" db="EMBL/GenBank/DDBJ databases">
        <authorList>
            <person name="Yu X.-D."/>
        </authorList>
    </citation>
    <scope>NUCLEOTIDE SEQUENCE</scope>
    <source>
        <strain evidence="8">ZX-21</strain>
    </source>
</reference>
<dbReference type="Proteomes" id="UP000237222">
    <property type="component" value="Unassembled WGS sequence"/>
</dbReference>
<dbReference type="InterPro" id="IPR001228">
    <property type="entry name" value="IspD"/>
</dbReference>
<dbReference type="HAMAP" id="MF_00108">
    <property type="entry name" value="IspD"/>
    <property type="match status" value="1"/>
</dbReference>
<sequence>MILVNNVRLWAVIPAAGTGSRFGAATAKQYLSLGDKSVIEHSMSKLLGREDIAALVVALHPEDSHFSSLPIANDPRVRPVVGGAERSDSVELALNALAGEAADTDWVLVHDAARPCVSQQDIHTLLERGCAHAVGAILASRVVDTVKRSNAEGEIAETVDRNNMWRALTPQLFRYGQLRDALAYCREKHLSVTDEASALEHCGQRPLLVAASHRNIKITYPDDLAIAAVFLEGEQQ</sequence>
<dbReference type="InterPro" id="IPR018294">
    <property type="entry name" value="ISPD_synthase_CS"/>
</dbReference>
<keyword evidence="5 7" id="KW-0548">Nucleotidyltransferase</keyword>
<dbReference type="RefSeq" id="WP_103684098.1">
    <property type="nucleotide sequence ID" value="NZ_PQGG01000019.1"/>
</dbReference>
<proteinExistence type="inferred from homology"/>
<comment type="pathway">
    <text evidence="2 7">Isoprenoid biosynthesis; isopentenyl diphosphate biosynthesis via DXP pathway; isopentenyl diphosphate from 1-deoxy-D-xylulose 5-phosphate: step 2/6.</text>
</comment>
<comment type="caution">
    <text evidence="8">The sequence shown here is derived from an EMBL/GenBank/DDBJ whole genome shotgun (WGS) entry which is preliminary data.</text>
</comment>
<dbReference type="GO" id="GO:0050518">
    <property type="term" value="F:2-C-methyl-D-erythritol 4-phosphate cytidylyltransferase activity"/>
    <property type="evidence" value="ECO:0007669"/>
    <property type="project" value="UniProtKB-UniRule"/>
</dbReference>
<gene>
    <name evidence="7" type="primary">ispD</name>
    <name evidence="8" type="ORF">C0068_08700</name>
</gene>
<name>A0A2S4HGP5_9GAMM</name>
<feature type="site" description="Positions MEP for the nucleophilic attack" evidence="7">
    <location>
        <position position="217"/>
    </location>
</feature>
<comment type="function">
    <text evidence="7">Catalyzes the formation of 4-diphosphocytidyl-2-C-methyl-D-erythritol from CTP and 2-C-methyl-D-erythritol 4-phosphate (MEP).</text>
</comment>
<dbReference type="EMBL" id="PQGG01000019">
    <property type="protein sequence ID" value="POP53156.1"/>
    <property type="molecule type" value="Genomic_DNA"/>
</dbReference>
<evidence type="ECO:0000256" key="2">
    <source>
        <dbReference type="ARBA" id="ARBA00004787"/>
    </source>
</evidence>
<dbReference type="PANTHER" id="PTHR32125">
    <property type="entry name" value="2-C-METHYL-D-ERYTHRITOL 4-PHOSPHATE CYTIDYLYLTRANSFERASE, CHLOROPLASTIC"/>
    <property type="match status" value="1"/>
</dbReference>
<dbReference type="FunFam" id="3.90.550.10:FF:000003">
    <property type="entry name" value="2-C-methyl-D-erythritol 4-phosphate cytidylyltransferase"/>
    <property type="match status" value="1"/>
</dbReference>
<feature type="site" description="Transition state stabilizer" evidence="7">
    <location>
        <position position="21"/>
    </location>
</feature>
<keyword evidence="6 7" id="KW-0414">Isoprene biosynthesis</keyword>
<comment type="similarity">
    <text evidence="3 7">Belongs to the IspD/TarI cytidylyltransferase family. IspD subfamily.</text>
</comment>
<organism evidence="8 9">
    <name type="scientific">Zhongshania marina</name>
    <dbReference type="NCBI Taxonomy" id="2304603"/>
    <lineage>
        <taxon>Bacteria</taxon>
        <taxon>Pseudomonadati</taxon>
        <taxon>Pseudomonadota</taxon>
        <taxon>Gammaproteobacteria</taxon>
        <taxon>Cellvibrionales</taxon>
        <taxon>Spongiibacteraceae</taxon>
        <taxon>Zhongshania</taxon>
    </lineage>
</organism>
<keyword evidence="4 7" id="KW-0808">Transferase</keyword>
<feature type="site" description="Positions MEP for the nucleophilic attack" evidence="7">
    <location>
        <position position="161"/>
    </location>
</feature>
<dbReference type="PANTHER" id="PTHR32125:SF4">
    <property type="entry name" value="2-C-METHYL-D-ERYTHRITOL 4-PHOSPHATE CYTIDYLYLTRANSFERASE, CHLOROPLASTIC"/>
    <property type="match status" value="1"/>
</dbReference>
<dbReference type="InterPro" id="IPR034683">
    <property type="entry name" value="IspD/TarI"/>
</dbReference>
<evidence type="ECO:0000256" key="4">
    <source>
        <dbReference type="ARBA" id="ARBA00022679"/>
    </source>
</evidence>
<protein>
    <recommendedName>
        <fullName evidence="7">2-C-methyl-D-erythritol 4-phosphate cytidylyltransferase</fullName>
        <ecNumber evidence="7">2.7.7.60</ecNumber>
    </recommendedName>
    <alternativeName>
        <fullName evidence="7">4-diphosphocytidyl-2C-methyl-D-erythritol synthase</fullName>
    </alternativeName>
    <alternativeName>
        <fullName evidence="7">MEP cytidylyltransferase</fullName>
        <shortName evidence="7">MCT</shortName>
    </alternativeName>
</protein>
<evidence type="ECO:0000313" key="9">
    <source>
        <dbReference type="Proteomes" id="UP000237222"/>
    </source>
</evidence>
<dbReference type="UniPathway" id="UPA00056">
    <property type="reaction ID" value="UER00093"/>
</dbReference>
<dbReference type="InterPro" id="IPR050088">
    <property type="entry name" value="IspD/TarI_cytidylyltransf_bact"/>
</dbReference>
<dbReference type="OrthoDB" id="9806837at2"/>
<dbReference type="AlphaFoldDB" id="A0A2S4HGP5"/>
<dbReference type="PROSITE" id="PS01295">
    <property type="entry name" value="ISPD"/>
    <property type="match status" value="1"/>
</dbReference>
<comment type="catalytic activity">
    <reaction evidence="1 7">
        <text>2-C-methyl-D-erythritol 4-phosphate + CTP + H(+) = 4-CDP-2-C-methyl-D-erythritol + diphosphate</text>
        <dbReference type="Rhea" id="RHEA:13429"/>
        <dbReference type="ChEBI" id="CHEBI:15378"/>
        <dbReference type="ChEBI" id="CHEBI:33019"/>
        <dbReference type="ChEBI" id="CHEBI:37563"/>
        <dbReference type="ChEBI" id="CHEBI:57823"/>
        <dbReference type="ChEBI" id="CHEBI:58262"/>
        <dbReference type="EC" id="2.7.7.60"/>
    </reaction>
</comment>
<dbReference type="GO" id="GO:0019288">
    <property type="term" value="P:isopentenyl diphosphate biosynthetic process, methylerythritol 4-phosphate pathway"/>
    <property type="evidence" value="ECO:0007669"/>
    <property type="project" value="UniProtKB-UniRule"/>
</dbReference>
<evidence type="ECO:0000256" key="6">
    <source>
        <dbReference type="ARBA" id="ARBA00023229"/>
    </source>
</evidence>
<evidence type="ECO:0000256" key="1">
    <source>
        <dbReference type="ARBA" id="ARBA00001282"/>
    </source>
</evidence>
<dbReference type="NCBIfam" id="TIGR00453">
    <property type="entry name" value="ispD"/>
    <property type="match status" value="1"/>
</dbReference>
<dbReference type="SUPFAM" id="SSF53448">
    <property type="entry name" value="Nucleotide-diphospho-sugar transferases"/>
    <property type="match status" value="1"/>
</dbReference>
<dbReference type="Gene3D" id="3.90.550.10">
    <property type="entry name" value="Spore Coat Polysaccharide Biosynthesis Protein SpsA, Chain A"/>
    <property type="match status" value="1"/>
</dbReference>
<accession>A0A2S4HGP5</accession>
<evidence type="ECO:0000256" key="3">
    <source>
        <dbReference type="ARBA" id="ARBA00009789"/>
    </source>
</evidence>
<dbReference type="CDD" id="cd02516">
    <property type="entry name" value="CDP-ME_synthetase"/>
    <property type="match status" value="1"/>
</dbReference>
<dbReference type="InterPro" id="IPR029044">
    <property type="entry name" value="Nucleotide-diphossugar_trans"/>
</dbReference>
<evidence type="ECO:0000313" key="8">
    <source>
        <dbReference type="EMBL" id="POP53156.1"/>
    </source>
</evidence>
<evidence type="ECO:0000256" key="5">
    <source>
        <dbReference type="ARBA" id="ARBA00022695"/>
    </source>
</evidence>
<feature type="site" description="Transition state stabilizer" evidence="7">
    <location>
        <position position="28"/>
    </location>
</feature>